<reference evidence="3" key="2">
    <citation type="submission" date="2023-04" db="EMBL/GenBank/DDBJ databases">
        <authorList>
            <person name="Beletskiy A.V."/>
            <person name="Mardanov A.V."/>
            <person name="Ravin N.V."/>
        </authorList>
    </citation>
    <scope>NUCLEOTIDE SEQUENCE</scope>
    <source>
        <strain evidence="3">GKL-02</strain>
    </source>
</reference>
<accession>A0AA95KH21</accession>
<feature type="transmembrane region" description="Helical" evidence="1">
    <location>
        <begin position="34"/>
        <end position="56"/>
    </location>
</feature>
<feature type="transmembrane region" description="Helical" evidence="1">
    <location>
        <begin position="63"/>
        <end position="82"/>
    </location>
</feature>
<sequence>MSKYAPLILRTIAAITSATSAAAAYPAAANLFGMFPGGVMVASSAAAIYAGWHIVATSENTDYRIVSGVTAALFAGVMTVGIHSSGQLKTATQATSAAEQADILYANQESTRMATLATVAAELRATQKSKYPAEYAALQAQVDKLSRPTPRVETATQAATPTTNGLYPWVVAGLLEVVSPALLLLAGMFTRRETLDTPRTRAGHATEKPDTLPDTKTLKASCEAVDTLPDTLDTGENGSETYRYAEPYETALTGIRNRSVSTTDAGNVTRQAVQDYAKCTKQDAMYAMGLAVQEGYLEKSGDGANTRYRYAKQTLRAVK</sequence>
<evidence type="ECO:0000313" key="3">
    <source>
        <dbReference type="EMBL" id="WGZ92969.1"/>
    </source>
</evidence>
<feature type="transmembrane region" description="Helical" evidence="1">
    <location>
        <begin position="166"/>
        <end position="189"/>
    </location>
</feature>
<feature type="signal peptide" evidence="2">
    <location>
        <begin position="1"/>
        <end position="23"/>
    </location>
</feature>
<keyword evidence="2" id="KW-0732">Signal</keyword>
<evidence type="ECO:0000256" key="1">
    <source>
        <dbReference type="SAM" id="Phobius"/>
    </source>
</evidence>
<proteinExistence type="predicted"/>
<gene>
    <name evidence="3" type="ORF">QJT81_14180</name>
</gene>
<dbReference type="Proteomes" id="UP001301326">
    <property type="component" value="Chromosome"/>
</dbReference>
<name>A0AA95KH21_9GAMM</name>
<keyword evidence="1" id="KW-1133">Transmembrane helix</keyword>
<feature type="chain" id="PRO_5041635134" evidence="2">
    <location>
        <begin position="24"/>
        <end position="319"/>
    </location>
</feature>
<keyword evidence="1" id="KW-0472">Membrane</keyword>
<reference evidence="3" key="1">
    <citation type="journal article" date="2023" name="Int. J. Mol. Sci.">
        <title>Metagenomics Revealed a New Genus 'Candidatus Thiocaldithrix dubininis' gen. nov., sp. nov. and a New Species 'Candidatus Thiothrix putei' sp. nov. in the Family Thiotrichaceae, Some Members of Which Have Traits of Both Na+- and H+-Motive Energetics.</title>
        <authorList>
            <person name="Ravin N.V."/>
            <person name="Muntyan M.S."/>
            <person name="Smolyakov D.D."/>
            <person name="Rudenko T.S."/>
            <person name="Beletsky A.V."/>
            <person name="Mardanov A.V."/>
            <person name="Grabovich M.Y."/>
        </authorList>
    </citation>
    <scope>NUCLEOTIDE SEQUENCE</scope>
    <source>
        <strain evidence="3">GKL-02</strain>
    </source>
</reference>
<dbReference type="EMBL" id="CP124756">
    <property type="protein sequence ID" value="WGZ92969.1"/>
    <property type="molecule type" value="Genomic_DNA"/>
</dbReference>
<dbReference type="KEGG" id="tput:QJT81_14180"/>
<organism evidence="3">
    <name type="scientific">Candidatus Thiothrix putei</name>
    <dbReference type="NCBI Taxonomy" id="3080811"/>
    <lineage>
        <taxon>Bacteria</taxon>
        <taxon>Pseudomonadati</taxon>
        <taxon>Pseudomonadota</taxon>
        <taxon>Gammaproteobacteria</taxon>
        <taxon>Thiotrichales</taxon>
        <taxon>Thiotrichaceae</taxon>
        <taxon>Thiothrix</taxon>
    </lineage>
</organism>
<keyword evidence="1" id="KW-0812">Transmembrane</keyword>
<evidence type="ECO:0000256" key="2">
    <source>
        <dbReference type="SAM" id="SignalP"/>
    </source>
</evidence>
<dbReference type="AlphaFoldDB" id="A0AA95KH21"/>
<protein>
    <submittedName>
        <fullName evidence="3">Uncharacterized protein</fullName>
    </submittedName>
</protein>